<dbReference type="SUPFAM" id="SSF53335">
    <property type="entry name" value="S-adenosyl-L-methionine-dependent methyltransferases"/>
    <property type="match status" value="1"/>
</dbReference>
<dbReference type="InterPro" id="IPR029063">
    <property type="entry name" value="SAM-dependent_MTases_sf"/>
</dbReference>
<sequence length="259" mass="29363">MTSTTTRAQSRHWSRHATKYDELFLDPFEPGVENPILQEIERLPDAGSKVVIDLGCGTGPLLPTLLSRFKEVIAVDFAPAMIDASKARLGAEADRVRFFVRPMDQLDEFEGAVDVSVAINSIVMPDVRDIDRSLAAIRRTLRPGGVFFGVVPAIDAIQYQTMLLLDRELARGTAPAEADRLASQQAEHHLYDFAFGRFAFQGLRQKFWQSFELTYRLRKAGFSSVRLDKVLYPWDSNLPLGDEFRDQPRSWDWAFEARP</sequence>
<name>A0A432MN44_9BACT</name>
<dbReference type="Proteomes" id="UP000280296">
    <property type="component" value="Unassembled WGS sequence"/>
</dbReference>
<dbReference type="OrthoDB" id="278023at2"/>
<keyword evidence="1 4" id="KW-0489">Methyltransferase</keyword>
<keyword evidence="5" id="KW-1185">Reference proteome</keyword>
<evidence type="ECO:0000256" key="2">
    <source>
        <dbReference type="ARBA" id="ARBA00022679"/>
    </source>
</evidence>
<dbReference type="InterPro" id="IPR041698">
    <property type="entry name" value="Methyltransf_25"/>
</dbReference>
<dbReference type="RefSeq" id="WP_126724622.1">
    <property type="nucleotide sequence ID" value="NZ_RYZH01000010.1"/>
</dbReference>
<dbReference type="Gene3D" id="3.40.50.150">
    <property type="entry name" value="Vaccinia Virus protein VP39"/>
    <property type="match status" value="1"/>
</dbReference>
<dbReference type="PANTHER" id="PTHR43861:SF1">
    <property type="entry name" value="TRANS-ACONITATE 2-METHYLTRANSFERASE"/>
    <property type="match status" value="1"/>
</dbReference>
<dbReference type="AlphaFoldDB" id="A0A432MN44"/>
<protein>
    <submittedName>
        <fullName evidence="4">Class I SAM-dependent methyltransferase</fullName>
    </submittedName>
</protein>
<reference evidence="4 5" key="1">
    <citation type="submission" date="2018-12" db="EMBL/GenBank/DDBJ databases">
        <authorList>
            <person name="Toschakov S.V."/>
        </authorList>
    </citation>
    <scope>NUCLEOTIDE SEQUENCE [LARGE SCALE GENOMIC DNA]</scope>
    <source>
        <strain evidence="4 5">GM2012</strain>
    </source>
</reference>
<organism evidence="4 5">
    <name type="scientific">Tautonia sociabilis</name>
    <dbReference type="NCBI Taxonomy" id="2080755"/>
    <lineage>
        <taxon>Bacteria</taxon>
        <taxon>Pseudomonadati</taxon>
        <taxon>Planctomycetota</taxon>
        <taxon>Planctomycetia</taxon>
        <taxon>Isosphaerales</taxon>
        <taxon>Isosphaeraceae</taxon>
        <taxon>Tautonia</taxon>
    </lineage>
</organism>
<dbReference type="Pfam" id="PF13649">
    <property type="entry name" value="Methyltransf_25"/>
    <property type="match status" value="1"/>
</dbReference>
<accession>A0A432MN44</accession>
<reference evidence="4 5" key="2">
    <citation type="submission" date="2019-01" db="EMBL/GenBank/DDBJ databases">
        <title>Tautonia sociabilis, a novel thermotolerant planctomycete of Isosphaeraceae family, isolated from a 4000 m deep subterranean habitat.</title>
        <authorList>
            <person name="Kovaleva O.L."/>
            <person name="Elcheninov A.G."/>
            <person name="Van Heerden E."/>
            <person name="Toshchakov S.V."/>
            <person name="Novikov A."/>
            <person name="Bonch-Osmolovskaya E.A."/>
            <person name="Kublanov I.V."/>
        </authorList>
    </citation>
    <scope>NUCLEOTIDE SEQUENCE [LARGE SCALE GENOMIC DNA]</scope>
    <source>
        <strain evidence="4 5">GM2012</strain>
    </source>
</reference>
<gene>
    <name evidence="4" type="ORF">TsocGM_07180</name>
</gene>
<dbReference type="GO" id="GO:0032259">
    <property type="term" value="P:methylation"/>
    <property type="evidence" value="ECO:0007669"/>
    <property type="project" value="UniProtKB-KW"/>
</dbReference>
<dbReference type="PANTHER" id="PTHR43861">
    <property type="entry name" value="TRANS-ACONITATE 2-METHYLTRANSFERASE-RELATED"/>
    <property type="match status" value="1"/>
</dbReference>
<feature type="domain" description="Methyltransferase" evidence="3">
    <location>
        <begin position="51"/>
        <end position="145"/>
    </location>
</feature>
<evidence type="ECO:0000313" key="5">
    <source>
        <dbReference type="Proteomes" id="UP000280296"/>
    </source>
</evidence>
<proteinExistence type="predicted"/>
<evidence type="ECO:0000259" key="3">
    <source>
        <dbReference type="Pfam" id="PF13649"/>
    </source>
</evidence>
<dbReference type="EMBL" id="RYZH01000010">
    <property type="protein sequence ID" value="RUL88488.1"/>
    <property type="molecule type" value="Genomic_DNA"/>
</dbReference>
<evidence type="ECO:0000313" key="4">
    <source>
        <dbReference type="EMBL" id="RUL88488.1"/>
    </source>
</evidence>
<comment type="caution">
    <text evidence="4">The sequence shown here is derived from an EMBL/GenBank/DDBJ whole genome shotgun (WGS) entry which is preliminary data.</text>
</comment>
<dbReference type="CDD" id="cd02440">
    <property type="entry name" value="AdoMet_MTases"/>
    <property type="match status" value="1"/>
</dbReference>
<keyword evidence="2 4" id="KW-0808">Transferase</keyword>
<dbReference type="GO" id="GO:0008168">
    <property type="term" value="F:methyltransferase activity"/>
    <property type="evidence" value="ECO:0007669"/>
    <property type="project" value="UniProtKB-KW"/>
</dbReference>
<evidence type="ECO:0000256" key="1">
    <source>
        <dbReference type="ARBA" id="ARBA00022603"/>
    </source>
</evidence>